<reference evidence="2 3" key="1">
    <citation type="journal article" date="2014" name="Int. J. Syst. Evol. Microbiol.">
        <title>Nitrososphaera viennensis gen. nov., sp. nov., an aerobic and mesophilic, ammonia-oxidizing archaeon from soil and a member of the archaeal phylum Thaumarchaeota.</title>
        <authorList>
            <person name="Stieglmeier M."/>
            <person name="Klingl A."/>
            <person name="Alves R.J."/>
            <person name="Rittmann S.K."/>
            <person name="Melcher M."/>
            <person name="Leisch N."/>
            <person name="Schleper C."/>
        </authorList>
    </citation>
    <scope>NUCLEOTIDE SEQUENCE [LARGE SCALE GENOMIC DNA]</scope>
    <source>
        <strain evidence="2">EN76</strain>
    </source>
</reference>
<proteinExistence type="predicted"/>
<dbReference type="AlphaFoldDB" id="A0A060HM54"/>
<evidence type="ECO:0000313" key="3">
    <source>
        <dbReference type="Proteomes" id="UP000027093"/>
    </source>
</evidence>
<dbReference type="STRING" id="926571.NVIE_000790"/>
<accession>A0A060HM54</accession>
<protein>
    <recommendedName>
        <fullName evidence="4">HTH HARE-type domain-containing protein</fullName>
    </recommendedName>
</protein>
<gene>
    <name evidence="2" type="ORF">NVIE_000790</name>
</gene>
<name>A0A060HM54_9ARCH</name>
<dbReference type="KEGG" id="nvn:NVIE_000790"/>
<dbReference type="EMBL" id="CP007536">
    <property type="protein sequence ID" value="AIC14262.1"/>
    <property type="molecule type" value="Genomic_DNA"/>
</dbReference>
<evidence type="ECO:0008006" key="4">
    <source>
        <dbReference type="Google" id="ProtNLM"/>
    </source>
</evidence>
<dbReference type="HOGENOM" id="CLU_2217138_0_0_2"/>
<dbReference type="RefSeq" id="WP_075053509.1">
    <property type="nucleotide sequence ID" value="NZ_CP007536.1"/>
</dbReference>
<evidence type="ECO:0000313" key="2">
    <source>
        <dbReference type="EMBL" id="AIC14262.1"/>
    </source>
</evidence>
<evidence type="ECO:0000256" key="1">
    <source>
        <dbReference type="SAM" id="Coils"/>
    </source>
</evidence>
<keyword evidence="1" id="KW-0175">Coiled coil</keyword>
<dbReference type="Proteomes" id="UP000027093">
    <property type="component" value="Chromosome"/>
</dbReference>
<keyword evidence="3" id="KW-1185">Reference proteome</keyword>
<sequence>MSDIEEVKKILAGHEKRIKKLELSLKASAQKQKSANQPPSITDLLIEMKDEGFFGQPKNVGEIVEKMKADGHFYSSSSLTAPLSRAIKGKVLGRIKKEGQWAYVNR</sequence>
<dbReference type="GeneID" id="74945344"/>
<feature type="coiled-coil region" evidence="1">
    <location>
        <begin position="4"/>
        <end position="31"/>
    </location>
</feature>
<organism evidence="2 3">
    <name type="scientific">Nitrososphaera viennensis EN76</name>
    <dbReference type="NCBI Taxonomy" id="926571"/>
    <lineage>
        <taxon>Archaea</taxon>
        <taxon>Nitrososphaerota</taxon>
        <taxon>Nitrososphaeria</taxon>
        <taxon>Nitrososphaerales</taxon>
        <taxon>Nitrososphaeraceae</taxon>
        <taxon>Nitrososphaera</taxon>
    </lineage>
</organism>